<sequence length="352" mass="37157">MSQHQNPHPAPAAASRSIAGLASPPQVPGLSVGRLLGLGGRAAVWLVHPRPGAEPRSNAEVVWVSGGSEIPQQLALKVPLAKPQAVMSLRSGREELDAMLPLHHDHLVRAWGLTRTQGVPGVLMDAYPAGSLAQLLRSAGRLSAGAVVTALTPVASALEHLHRLGACHADVSTANILLSYEGRPALADLGEAALLGMGSVDGSPEDDVAALAAAAWELLTARRPDQSPHRAPLGALRPELPLALVSLLEECLGAPPGQRPSAEEFAAELYDCAEPTALRLAAHVDDEALAELPTQLPVRQEPGPSKWTGLLRRFGFRSRGTQRPSWASKFPSSKRAFSVWRKRPASAPSTIR</sequence>
<dbReference type="InterPro" id="IPR000719">
    <property type="entry name" value="Prot_kinase_dom"/>
</dbReference>
<protein>
    <submittedName>
        <fullName evidence="2">Serine/threonine protein kinase</fullName>
    </submittedName>
</protein>
<keyword evidence="2" id="KW-0418">Kinase</keyword>
<dbReference type="Pfam" id="PF00069">
    <property type="entry name" value="Pkinase"/>
    <property type="match status" value="1"/>
</dbReference>
<dbReference type="Proteomes" id="UP000547528">
    <property type="component" value="Unassembled WGS sequence"/>
</dbReference>
<proteinExistence type="predicted"/>
<feature type="domain" description="Protein kinase" evidence="1">
    <location>
        <begin position="30"/>
        <end position="277"/>
    </location>
</feature>
<dbReference type="Gene3D" id="1.10.510.10">
    <property type="entry name" value="Transferase(Phosphotransferase) domain 1"/>
    <property type="match status" value="1"/>
</dbReference>
<gene>
    <name evidence="2" type="ORF">FHX47_000483</name>
</gene>
<dbReference type="InterPro" id="IPR051681">
    <property type="entry name" value="Ser/Thr_Kinases-Pseudokinases"/>
</dbReference>
<comment type="caution">
    <text evidence="2">The sequence shown here is derived from an EMBL/GenBank/DDBJ whole genome shotgun (WGS) entry which is preliminary data.</text>
</comment>
<organism evidence="2 3">
    <name type="scientific">Garicola koreensis</name>
    <dbReference type="NCBI Taxonomy" id="1262554"/>
    <lineage>
        <taxon>Bacteria</taxon>
        <taxon>Bacillati</taxon>
        <taxon>Actinomycetota</taxon>
        <taxon>Actinomycetes</taxon>
        <taxon>Micrococcales</taxon>
        <taxon>Micrococcaceae</taxon>
        <taxon>Garicola</taxon>
    </lineage>
</organism>
<evidence type="ECO:0000313" key="2">
    <source>
        <dbReference type="EMBL" id="MBB3666890.1"/>
    </source>
</evidence>
<dbReference type="RefSeq" id="WP_183357278.1">
    <property type="nucleotide sequence ID" value="NZ_BAABKR010000001.1"/>
</dbReference>
<evidence type="ECO:0000313" key="3">
    <source>
        <dbReference type="Proteomes" id="UP000547528"/>
    </source>
</evidence>
<keyword evidence="2" id="KW-0808">Transferase</keyword>
<dbReference type="GO" id="GO:0005524">
    <property type="term" value="F:ATP binding"/>
    <property type="evidence" value="ECO:0007669"/>
    <property type="project" value="InterPro"/>
</dbReference>
<dbReference type="SUPFAM" id="SSF56112">
    <property type="entry name" value="Protein kinase-like (PK-like)"/>
    <property type="match status" value="1"/>
</dbReference>
<keyword evidence="2" id="KW-0723">Serine/threonine-protein kinase</keyword>
<dbReference type="GO" id="GO:0004674">
    <property type="term" value="F:protein serine/threonine kinase activity"/>
    <property type="evidence" value="ECO:0007669"/>
    <property type="project" value="UniProtKB-KW"/>
</dbReference>
<name>A0A7W5XKG2_9MICC</name>
<keyword evidence="3" id="KW-1185">Reference proteome</keyword>
<dbReference type="PANTHER" id="PTHR44329:SF214">
    <property type="entry name" value="PROTEIN KINASE DOMAIN-CONTAINING PROTEIN"/>
    <property type="match status" value="1"/>
</dbReference>
<dbReference type="InterPro" id="IPR011009">
    <property type="entry name" value="Kinase-like_dom_sf"/>
</dbReference>
<dbReference type="AlphaFoldDB" id="A0A7W5XKG2"/>
<accession>A0A7W5XKG2</accession>
<dbReference type="PROSITE" id="PS50011">
    <property type="entry name" value="PROTEIN_KINASE_DOM"/>
    <property type="match status" value="1"/>
</dbReference>
<evidence type="ECO:0000259" key="1">
    <source>
        <dbReference type="PROSITE" id="PS50011"/>
    </source>
</evidence>
<reference evidence="2 3" key="1">
    <citation type="submission" date="2020-08" db="EMBL/GenBank/DDBJ databases">
        <title>Sequencing the genomes of 1000 actinobacteria strains.</title>
        <authorList>
            <person name="Klenk H.-P."/>
        </authorList>
    </citation>
    <scope>NUCLEOTIDE SEQUENCE [LARGE SCALE GENOMIC DNA]</scope>
    <source>
        <strain evidence="2 3">DSM 28238</strain>
    </source>
</reference>
<dbReference type="PANTHER" id="PTHR44329">
    <property type="entry name" value="SERINE/THREONINE-PROTEIN KINASE TNNI3K-RELATED"/>
    <property type="match status" value="1"/>
</dbReference>
<dbReference type="EMBL" id="JACIBT010000001">
    <property type="protein sequence ID" value="MBB3666890.1"/>
    <property type="molecule type" value="Genomic_DNA"/>
</dbReference>